<dbReference type="GO" id="GO:0016787">
    <property type="term" value="F:hydrolase activity"/>
    <property type="evidence" value="ECO:0007669"/>
    <property type="project" value="UniProtKB-KW"/>
</dbReference>
<evidence type="ECO:0000313" key="5">
    <source>
        <dbReference type="EMBL" id="KAJ3049735.1"/>
    </source>
</evidence>
<evidence type="ECO:0000313" key="6">
    <source>
        <dbReference type="Proteomes" id="UP001212841"/>
    </source>
</evidence>
<dbReference type="SMART" id="SM00487">
    <property type="entry name" value="DEXDc"/>
    <property type="match status" value="1"/>
</dbReference>
<dbReference type="PANTHER" id="PTHR45629:SF7">
    <property type="entry name" value="DNA EXCISION REPAIR PROTEIN ERCC-6-RELATED"/>
    <property type="match status" value="1"/>
</dbReference>
<protein>
    <submittedName>
        <fullName evidence="5">Uncharacterized protein</fullName>
    </submittedName>
</protein>
<feature type="domain" description="Helicase C-terminal" evidence="4">
    <location>
        <begin position="481"/>
        <end position="632"/>
    </location>
</feature>
<dbReference type="InterPro" id="IPR001650">
    <property type="entry name" value="Helicase_C-like"/>
</dbReference>
<keyword evidence="2" id="KW-0347">Helicase</keyword>
<evidence type="ECO:0000256" key="2">
    <source>
        <dbReference type="ARBA" id="ARBA00022806"/>
    </source>
</evidence>
<dbReference type="Gene3D" id="3.40.50.300">
    <property type="entry name" value="P-loop containing nucleotide triphosphate hydrolases"/>
    <property type="match status" value="2"/>
</dbReference>
<dbReference type="PANTHER" id="PTHR45629">
    <property type="entry name" value="SNF2/RAD54 FAMILY MEMBER"/>
    <property type="match status" value="1"/>
</dbReference>
<dbReference type="Pfam" id="PF04851">
    <property type="entry name" value="ResIII"/>
    <property type="match status" value="1"/>
</dbReference>
<evidence type="ECO:0000256" key="1">
    <source>
        <dbReference type="ARBA" id="ARBA00022801"/>
    </source>
</evidence>
<reference evidence="5" key="1">
    <citation type="submission" date="2020-05" db="EMBL/GenBank/DDBJ databases">
        <title>Phylogenomic resolution of chytrid fungi.</title>
        <authorList>
            <person name="Stajich J.E."/>
            <person name="Amses K."/>
            <person name="Simmons R."/>
            <person name="Seto K."/>
            <person name="Myers J."/>
            <person name="Bonds A."/>
            <person name="Quandt C.A."/>
            <person name="Barry K."/>
            <person name="Liu P."/>
            <person name="Grigoriev I."/>
            <person name="Longcore J.E."/>
            <person name="James T.Y."/>
        </authorList>
    </citation>
    <scope>NUCLEOTIDE SEQUENCE</scope>
    <source>
        <strain evidence="5">JEL0318</strain>
    </source>
</reference>
<dbReference type="PROSITE" id="PS51194">
    <property type="entry name" value="HELICASE_CTER"/>
    <property type="match status" value="1"/>
</dbReference>
<keyword evidence="2" id="KW-0547">Nucleotide-binding</keyword>
<organism evidence="5 6">
    <name type="scientific">Rhizophlyctis rosea</name>
    <dbReference type="NCBI Taxonomy" id="64517"/>
    <lineage>
        <taxon>Eukaryota</taxon>
        <taxon>Fungi</taxon>
        <taxon>Fungi incertae sedis</taxon>
        <taxon>Chytridiomycota</taxon>
        <taxon>Chytridiomycota incertae sedis</taxon>
        <taxon>Chytridiomycetes</taxon>
        <taxon>Rhizophlyctidales</taxon>
        <taxon>Rhizophlyctidaceae</taxon>
        <taxon>Rhizophlyctis</taxon>
    </lineage>
</organism>
<dbReference type="SUPFAM" id="SSF52540">
    <property type="entry name" value="P-loop containing nucleoside triphosphate hydrolases"/>
    <property type="match status" value="2"/>
</dbReference>
<dbReference type="GO" id="GO:0003677">
    <property type="term" value="F:DNA binding"/>
    <property type="evidence" value="ECO:0007669"/>
    <property type="project" value="InterPro"/>
</dbReference>
<dbReference type="SMART" id="SM00490">
    <property type="entry name" value="HELICc"/>
    <property type="match status" value="1"/>
</dbReference>
<dbReference type="CDD" id="cd18793">
    <property type="entry name" value="SF2_C_SNF"/>
    <property type="match status" value="1"/>
</dbReference>
<dbReference type="AlphaFoldDB" id="A0AAD5SAR1"/>
<comment type="caution">
    <text evidence="5">The sequence shown here is derived from an EMBL/GenBank/DDBJ whole genome shotgun (WGS) entry which is preliminary data.</text>
</comment>
<dbReference type="InterPro" id="IPR006935">
    <property type="entry name" value="Helicase/UvrB_N"/>
</dbReference>
<dbReference type="GO" id="GO:0005524">
    <property type="term" value="F:ATP binding"/>
    <property type="evidence" value="ECO:0007669"/>
    <property type="project" value="InterPro"/>
</dbReference>
<accession>A0AAD5SAR1</accession>
<dbReference type="InterPro" id="IPR050496">
    <property type="entry name" value="SNF2_RAD54_helicase_repair"/>
</dbReference>
<evidence type="ECO:0000259" key="4">
    <source>
        <dbReference type="PROSITE" id="PS51194"/>
    </source>
</evidence>
<dbReference type="Proteomes" id="UP001212841">
    <property type="component" value="Unassembled WGS sequence"/>
</dbReference>
<dbReference type="Pfam" id="PF00271">
    <property type="entry name" value="Helicase_C"/>
    <property type="match status" value="1"/>
</dbReference>
<keyword evidence="2" id="KW-0067">ATP-binding</keyword>
<dbReference type="InterPro" id="IPR027417">
    <property type="entry name" value="P-loop_NTPase"/>
</dbReference>
<keyword evidence="6" id="KW-1185">Reference proteome</keyword>
<name>A0AAD5SAR1_9FUNG</name>
<evidence type="ECO:0000259" key="3">
    <source>
        <dbReference type="PROSITE" id="PS51192"/>
    </source>
</evidence>
<sequence length="645" mass="72840">MDIQAQLREYRAKHMQDDRAKKGATDTAEAAVESAVGNEGNVHIKEEPLADIISETSKSPNTKGLFTPRLEDFMATVKKEEEDVMLIDSDPEDVDSDLSIVSVKLNGSKPDKELVALPSRKRKRPSAEINLREIIDLTSGDSSSDESSSPVECGRFLKFSHTAREHTPTLFPYQTPHADHLYNVLTKEHRAIDASDTGTGKTFMAMHNAKRLGLKPFVVCPKSVIPTWIEVAETYGVELLGISNYEMDDNDALSTPVEDVLETETVGESFLLHPLHLPKRPKCQPEISYEFNFPPKTLIIFDEVHRCKNFHSKNSKLLSAASKLPKEDNKILILSATLCDTVRHFVPFGVFFGFYDEAENFKYWTRVQMEHMELGDCQWRGKCINIMEELLSDEKRLQVIHKAIFPQYGSRIRIQDLKDVFPENTIEAKAYYLKEALEVQNRYEQIRLALKELEAEGKRTAGLGAIVKARQQIEVLKVPMFLTEAAKFLDAGQSVAIFANFNETLNLLKTNLKRYKPVVVRGDQTVSERHTSIARFQEDRSRLILLNIAAGGVGLSLHDVKGGHPRVALINPTWSGQDMLQAFGRIHRAGGKSASRQFLLYCEGTIEERICRTVNQKIKNMNAFNDGELDLGILIKRLEKRSERG</sequence>
<dbReference type="GO" id="GO:0004386">
    <property type="term" value="F:helicase activity"/>
    <property type="evidence" value="ECO:0007669"/>
    <property type="project" value="UniProtKB-KW"/>
</dbReference>
<gene>
    <name evidence="5" type="ORF">HK097_009307</name>
</gene>
<proteinExistence type="predicted"/>
<dbReference type="PROSITE" id="PS51192">
    <property type="entry name" value="HELICASE_ATP_BIND_1"/>
    <property type="match status" value="1"/>
</dbReference>
<dbReference type="InterPro" id="IPR014001">
    <property type="entry name" value="Helicase_ATP-bd"/>
</dbReference>
<keyword evidence="1" id="KW-0378">Hydrolase</keyword>
<dbReference type="InterPro" id="IPR049730">
    <property type="entry name" value="SNF2/RAD54-like_C"/>
</dbReference>
<dbReference type="EMBL" id="JADGJD010000602">
    <property type="protein sequence ID" value="KAJ3049735.1"/>
    <property type="molecule type" value="Genomic_DNA"/>
</dbReference>
<feature type="domain" description="Helicase ATP-binding" evidence="3">
    <location>
        <begin position="182"/>
        <end position="356"/>
    </location>
</feature>